<proteinExistence type="predicted"/>
<organism evidence="2 3">
    <name type="scientific">Sphingobium cyanobacteriorum</name>
    <dbReference type="NCBI Taxonomy" id="3063954"/>
    <lineage>
        <taxon>Bacteria</taxon>
        <taxon>Pseudomonadati</taxon>
        <taxon>Pseudomonadota</taxon>
        <taxon>Alphaproteobacteria</taxon>
        <taxon>Sphingomonadales</taxon>
        <taxon>Sphingomonadaceae</taxon>
        <taxon>Sphingobium</taxon>
    </lineage>
</organism>
<evidence type="ECO:0000313" key="2">
    <source>
        <dbReference type="EMBL" id="MDO7834446.1"/>
    </source>
</evidence>
<dbReference type="EMBL" id="JAUQOM010000002">
    <property type="protein sequence ID" value="MDO7834446.1"/>
    <property type="molecule type" value="Genomic_DNA"/>
</dbReference>
<keyword evidence="1" id="KW-0812">Transmembrane</keyword>
<name>A0ABT8ZLN7_9SPHN</name>
<dbReference type="Proteomes" id="UP001176471">
    <property type="component" value="Unassembled WGS sequence"/>
</dbReference>
<evidence type="ECO:0000256" key="1">
    <source>
        <dbReference type="SAM" id="Phobius"/>
    </source>
</evidence>
<gene>
    <name evidence="2" type="ORF">Q4610_05250</name>
</gene>
<evidence type="ECO:0000313" key="3">
    <source>
        <dbReference type="Proteomes" id="UP001176471"/>
    </source>
</evidence>
<keyword evidence="3" id="KW-1185">Reference proteome</keyword>
<keyword evidence="1" id="KW-1133">Transmembrane helix</keyword>
<accession>A0ABT8ZLN7</accession>
<comment type="caution">
    <text evidence="2">The sequence shown here is derived from an EMBL/GenBank/DDBJ whole genome shotgun (WGS) entry which is preliminary data.</text>
</comment>
<protein>
    <submittedName>
        <fullName evidence="2">Uncharacterized protein</fullName>
    </submittedName>
</protein>
<feature type="transmembrane region" description="Helical" evidence="1">
    <location>
        <begin position="14"/>
        <end position="34"/>
    </location>
</feature>
<sequence>MDDFELWPDFWPDIRRFLLGFTGGGILIGLYTLVSVRPLP</sequence>
<keyword evidence="1" id="KW-0472">Membrane</keyword>
<dbReference type="RefSeq" id="WP_304534960.1">
    <property type="nucleotide sequence ID" value="NZ_JAUQOM010000002.1"/>
</dbReference>
<reference evidence="2" key="1">
    <citation type="submission" date="2023-07" db="EMBL/GenBank/DDBJ databases">
        <title>Bacterial whole genome sequence for Sphingobium sp. HBC34.</title>
        <authorList>
            <person name="Le V."/>
            <person name="Ko S.-R."/>
            <person name="Ahn C.-Y."/>
            <person name="Oh H.-M."/>
        </authorList>
    </citation>
    <scope>NUCLEOTIDE SEQUENCE</scope>
    <source>
        <strain evidence="2">HBC34</strain>
    </source>
</reference>